<keyword evidence="5 9" id="KW-1133">Transmembrane helix</keyword>
<dbReference type="CDD" id="cd15853">
    <property type="entry name" value="SNARE_Bet1"/>
    <property type="match status" value="1"/>
</dbReference>
<evidence type="ECO:0000256" key="7">
    <source>
        <dbReference type="ARBA" id="ARBA00023136"/>
    </source>
</evidence>
<comment type="caution">
    <text evidence="11">The sequence shown here is derived from an EMBL/GenBank/DDBJ whole genome shotgun (WGS) entry which is preliminary data.</text>
</comment>
<dbReference type="AlphaFoldDB" id="A0A9D5HV47"/>
<accession>A0A9D5HV47</accession>
<evidence type="ECO:0000313" key="11">
    <source>
        <dbReference type="EMBL" id="KAJ1607821.1"/>
    </source>
</evidence>
<dbReference type="GO" id="GO:0000139">
    <property type="term" value="C:Golgi membrane"/>
    <property type="evidence" value="ECO:0007669"/>
    <property type="project" value="UniProtKB-SubCell"/>
</dbReference>
<feature type="domain" description="T-SNARE coiled-coil homology" evidence="10">
    <location>
        <begin position="52"/>
        <end position="114"/>
    </location>
</feature>
<evidence type="ECO:0000256" key="1">
    <source>
        <dbReference type="ARBA" id="ARBA00004394"/>
    </source>
</evidence>
<dbReference type="OrthoDB" id="261831at2759"/>
<gene>
    <name evidence="11" type="ORF">OJ253_2175</name>
</gene>
<evidence type="ECO:0000256" key="4">
    <source>
        <dbReference type="ARBA" id="ARBA00022927"/>
    </source>
</evidence>
<comment type="subcellular location">
    <subcellularLocation>
        <location evidence="8">Endomembrane system</location>
        <topology evidence="8">Single-pass type IV membrane protein</topology>
    </subcellularLocation>
    <subcellularLocation>
        <location evidence="1">Golgi apparatus membrane</location>
    </subcellularLocation>
</comment>
<evidence type="ECO:0000256" key="8">
    <source>
        <dbReference type="ARBA" id="ARBA00046280"/>
    </source>
</evidence>
<keyword evidence="3 9" id="KW-0812">Transmembrane</keyword>
<dbReference type="PROSITE" id="PS50192">
    <property type="entry name" value="T_SNARE"/>
    <property type="match status" value="1"/>
</dbReference>
<dbReference type="Gene3D" id="1.20.5.110">
    <property type="match status" value="1"/>
</dbReference>
<name>A0A9D5HV47_9CRYT</name>
<dbReference type="PANTHER" id="PTHR12791">
    <property type="entry name" value="GOLGI SNARE BET1-RELATED"/>
    <property type="match status" value="1"/>
</dbReference>
<dbReference type="SUPFAM" id="SSF58038">
    <property type="entry name" value="SNARE fusion complex"/>
    <property type="match status" value="1"/>
</dbReference>
<dbReference type="InterPro" id="IPR039899">
    <property type="entry name" value="BET1_SNARE"/>
</dbReference>
<protein>
    <recommendedName>
        <fullName evidence="10">t-SNARE coiled-coil homology domain-containing protein</fullName>
    </recommendedName>
</protein>
<evidence type="ECO:0000256" key="5">
    <source>
        <dbReference type="ARBA" id="ARBA00022989"/>
    </source>
</evidence>
<dbReference type="EMBL" id="JAPCXC010000054">
    <property type="protein sequence ID" value="KAJ1607821.1"/>
    <property type="molecule type" value="Genomic_DNA"/>
</dbReference>
<evidence type="ECO:0000259" key="10">
    <source>
        <dbReference type="PROSITE" id="PS50192"/>
    </source>
</evidence>
<reference evidence="11" key="1">
    <citation type="submission" date="2022-10" db="EMBL/GenBank/DDBJ databases">
        <title>Adaptive evolution leads to modifications in subtelomeric GC content in a zoonotic Cryptosporidium species.</title>
        <authorList>
            <person name="Li J."/>
            <person name="Feng Y."/>
            <person name="Xiao L."/>
        </authorList>
    </citation>
    <scope>NUCLEOTIDE SEQUENCE</scope>
    <source>
        <strain evidence="11">33844</strain>
    </source>
</reference>
<proteinExistence type="predicted"/>
<keyword evidence="2" id="KW-0813">Transport</keyword>
<keyword evidence="6" id="KW-0333">Golgi apparatus</keyword>
<evidence type="ECO:0000256" key="2">
    <source>
        <dbReference type="ARBA" id="ARBA00022448"/>
    </source>
</evidence>
<keyword evidence="4" id="KW-0653">Protein transport</keyword>
<evidence type="ECO:0000256" key="9">
    <source>
        <dbReference type="SAM" id="Phobius"/>
    </source>
</evidence>
<dbReference type="InterPro" id="IPR000727">
    <property type="entry name" value="T_SNARE_dom"/>
</dbReference>
<organism evidence="11">
    <name type="scientific">Cryptosporidium canis</name>
    <dbReference type="NCBI Taxonomy" id="195482"/>
    <lineage>
        <taxon>Eukaryota</taxon>
        <taxon>Sar</taxon>
        <taxon>Alveolata</taxon>
        <taxon>Apicomplexa</taxon>
        <taxon>Conoidasida</taxon>
        <taxon>Coccidia</taxon>
        <taxon>Eucoccidiorida</taxon>
        <taxon>Eimeriorina</taxon>
        <taxon>Cryptosporidiidae</taxon>
        <taxon>Cryptosporidium</taxon>
    </lineage>
</organism>
<dbReference type="GO" id="GO:0015031">
    <property type="term" value="P:protein transport"/>
    <property type="evidence" value="ECO:0007669"/>
    <property type="project" value="UniProtKB-KW"/>
</dbReference>
<keyword evidence="7 9" id="KW-0472">Membrane</keyword>
<evidence type="ECO:0000256" key="6">
    <source>
        <dbReference type="ARBA" id="ARBA00023034"/>
    </source>
</evidence>
<feature type="transmembrane region" description="Helical" evidence="9">
    <location>
        <begin position="122"/>
        <end position="141"/>
    </location>
</feature>
<dbReference type="Proteomes" id="UP001067231">
    <property type="component" value="Unassembled WGS sequence"/>
</dbReference>
<sequence length="144" mass="16878">MNKMEMTDQRTSFYSLNNVSRNRYLKLDDERFSNRNMAGNNINSNNNSSAQSILEEQNDQYMIDLEAKVQDLKYISNTMRQQVKESNDLLSSLSEEMGSFGILLKGTITKIKTIGGANSWKHIWIMTLFIFLVFFFMYILFKRN</sequence>
<evidence type="ECO:0000256" key="3">
    <source>
        <dbReference type="ARBA" id="ARBA00022692"/>
    </source>
</evidence>